<proteinExistence type="predicted"/>
<sequence>MRELFKIITMKILKISQMFGLALEENVPIVSEGSTDMKVVILSDDHCGFSFVLILYFAHCLFQIH</sequence>
<keyword evidence="2" id="KW-1185">Reference proteome</keyword>
<dbReference type="AlphaFoldDB" id="A0AB38A3N6"/>
<gene>
    <name evidence="1" type="ORF">SAMN04488525_11115</name>
</gene>
<dbReference type="EMBL" id="FNQH01000011">
    <property type="protein sequence ID" value="SEA92911.1"/>
    <property type="molecule type" value="Genomic_DNA"/>
</dbReference>
<reference evidence="1 2" key="1">
    <citation type="submission" date="2016-10" db="EMBL/GenBank/DDBJ databases">
        <authorList>
            <person name="Varghese N."/>
            <person name="Submissions S."/>
        </authorList>
    </citation>
    <scope>NUCLEOTIDE SEQUENCE [LARGE SCALE GENOMIC DNA]</scope>
    <source>
        <strain evidence="1 2">DSM 14526</strain>
    </source>
</reference>
<evidence type="ECO:0000313" key="1">
    <source>
        <dbReference type="EMBL" id="SEA92911.1"/>
    </source>
</evidence>
<name>A0AB38A3N6_9LACT</name>
<comment type="caution">
    <text evidence="1">The sequence shown here is derived from an EMBL/GenBank/DDBJ whole genome shotgun (WGS) entry which is preliminary data.</text>
</comment>
<dbReference type="Proteomes" id="UP000199042">
    <property type="component" value="Unassembled WGS sequence"/>
</dbReference>
<protein>
    <submittedName>
        <fullName evidence="1">Uncharacterized protein</fullName>
    </submittedName>
</protein>
<evidence type="ECO:0000313" key="2">
    <source>
        <dbReference type="Proteomes" id="UP000199042"/>
    </source>
</evidence>
<accession>A0AB38A3N6</accession>
<organism evidence="1 2">
    <name type="scientific">Trichococcus collinsii</name>
    <dbReference type="NCBI Taxonomy" id="157076"/>
    <lineage>
        <taxon>Bacteria</taxon>
        <taxon>Bacillati</taxon>
        <taxon>Bacillota</taxon>
        <taxon>Bacilli</taxon>
        <taxon>Lactobacillales</taxon>
        <taxon>Carnobacteriaceae</taxon>
        <taxon>Trichococcus</taxon>
    </lineage>
</organism>